<evidence type="ECO:0000259" key="2">
    <source>
        <dbReference type="Pfam" id="PF01757"/>
    </source>
</evidence>
<name>A0A5D6VIU8_9BACT</name>
<feature type="transmembrane region" description="Helical" evidence="1">
    <location>
        <begin position="170"/>
        <end position="187"/>
    </location>
</feature>
<feature type="transmembrane region" description="Helical" evidence="1">
    <location>
        <begin position="95"/>
        <end position="113"/>
    </location>
</feature>
<dbReference type="Pfam" id="PF01757">
    <property type="entry name" value="Acyl_transf_3"/>
    <property type="match status" value="1"/>
</dbReference>
<dbReference type="Proteomes" id="UP000322791">
    <property type="component" value="Unassembled WGS sequence"/>
</dbReference>
<dbReference type="AlphaFoldDB" id="A0A5D6VIU8"/>
<organism evidence="3 4">
    <name type="scientific">Hymenobacter lutimineralis</name>
    <dbReference type="NCBI Taxonomy" id="2606448"/>
    <lineage>
        <taxon>Bacteria</taxon>
        <taxon>Pseudomonadati</taxon>
        <taxon>Bacteroidota</taxon>
        <taxon>Cytophagia</taxon>
        <taxon>Cytophagales</taxon>
        <taxon>Hymenobacteraceae</taxon>
        <taxon>Hymenobacter</taxon>
    </lineage>
</organism>
<dbReference type="PANTHER" id="PTHR23028">
    <property type="entry name" value="ACETYLTRANSFERASE"/>
    <property type="match status" value="1"/>
</dbReference>
<keyword evidence="1" id="KW-0812">Transmembrane</keyword>
<feature type="transmembrane region" description="Helical" evidence="1">
    <location>
        <begin position="144"/>
        <end position="163"/>
    </location>
</feature>
<dbReference type="RefSeq" id="WP_149069108.1">
    <property type="nucleotide sequence ID" value="NZ_VTHL01000001.1"/>
</dbReference>
<protein>
    <submittedName>
        <fullName evidence="3">Acyltransferase</fullName>
    </submittedName>
</protein>
<evidence type="ECO:0000313" key="3">
    <source>
        <dbReference type="EMBL" id="TYZ14324.1"/>
    </source>
</evidence>
<dbReference type="InterPro" id="IPR050879">
    <property type="entry name" value="Acyltransferase_3"/>
</dbReference>
<accession>A0A5D6VIU8</accession>
<dbReference type="EMBL" id="VTHL01000001">
    <property type="protein sequence ID" value="TYZ14324.1"/>
    <property type="molecule type" value="Genomic_DNA"/>
</dbReference>
<dbReference type="PANTHER" id="PTHR23028:SF53">
    <property type="entry name" value="ACYL_TRANSF_3 DOMAIN-CONTAINING PROTEIN"/>
    <property type="match status" value="1"/>
</dbReference>
<feature type="transmembrane region" description="Helical" evidence="1">
    <location>
        <begin position="257"/>
        <end position="275"/>
    </location>
</feature>
<evidence type="ECO:0000313" key="4">
    <source>
        <dbReference type="Proteomes" id="UP000322791"/>
    </source>
</evidence>
<feature type="domain" description="Acyltransferase 3" evidence="2">
    <location>
        <begin position="18"/>
        <end position="333"/>
    </location>
</feature>
<feature type="transmembrane region" description="Helical" evidence="1">
    <location>
        <begin position="55"/>
        <end position="75"/>
    </location>
</feature>
<dbReference type="GO" id="GO:0016020">
    <property type="term" value="C:membrane"/>
    <property type="evidence" value="ECO:0007669"/>
    <property type="project" value="TreeGrafter"/>
</dbReference>
<keyword evidence="3" id="KW-0012">Acyltransferase</keyword>
<dbReference type="GO" id="GO:0016747">
    <property type="term" value="F:acyltransferase activity, transferring groups other than amino-acyl groups"/>
    <property type="evidence" value="ECO:0007669"/>
    <property type="project" value="InterPro"/>
</dbReference>
<keyword evidence="1" id="KW-0472">Membrane</keyword>
<evidence type="ECO:0000256" key="1">
    <source>
        <dbReference type="SAM" id="Phobius"/>
    </source>
</evidence>
<feature type="transmembrane region" description="Helical" evidence="1">
    <location>
        <begin position="295"/>
        <end position="313"/>
    </location>
</feature>
<comment type="caution">
    <text evidence="3">The sequence shown here is derived from an EMBL/GenBank/DDBJ whole genome shotgun (WGS) entry which is preliminary data.</text>
</comment>
<feature type="transmembrane region" description="Helical" evidence="1">
    <location>
        <begin position="221"/>
        <end position="237"/>
    </location>
</feature>
<reference evidence="3 4" key="1">
    <citation type="submission" date="2019-08" db="EMBL/GenBank/DDBJ databases">
        <authorList>
            <person name="Seo M.-J."/>
        </authorList>
    </citation>
    <scope>NUCLEOTIDE SEQUENCE [LARGE SCALE GENOMIC DNA]</scope>
    <source>
        <strain evidence="3 4">KIGAM108</strain>
    </source>
</reference>
<feature type="transmembrane region" description="Helical" evidence="1">
    <location>
        <begin position="319"/>
        <end position="340"/>
    </location>
</feature>
<keyword evidence="4" id="KW-1185">Reference proteome</keyword>
<keyword evidence="3" id="KW-0808">Transferase</keyword>
<gene>
    <name evidence="3" type="ORF">FY528_00935</name>
</gene>
<feature type="transmembrane region" description="Helical" evidence="1">
    <location>
        <begin position="21"/>
        <end position="43"/>
    </location>
</feature>
<sequence>MKSIVAGSEHSRSGYLPGVDMIRFTTALAVVLFHFVYSCPRILHIGPPIGAFSKVIRYGYITVDIFFMISGYMILKSARHKSLREFVVARAARLYPVYWLSCLLTFAGLRLWGTTSISPVPTTKLLLVNLTMLQEFFGQTSLNGVFWTLTVELAFYFLVAMVIGCRLWSYLLPLIFGWLAVTMVAGPEPPNGLFKHLLFPGYSPYVILGMLLYLYEKRAGAPALLYTAMLLAGGLAIRSLRSEGFRMQIYHHDPEPFQLAIAVALFFGVGLLLLLSSRKRIALPGPRIWATLGKLTYSLYLLHNVGVGILLLQGHLPGYIPVFLALAFVMLLAWGAYRFVEVPGGNALQRLLPKLLDYLKHPSWRSAEVR</sequence>
<keyword evidence="1" id="KW-1133">Transmembrane helix</keyword>
<dbReference type="InterPro" id="IPR002656">
    <property type="entry name" value="Acyl_transf_3_dom"/>
</dbReference>
<proteinExistence type="predicted"/>
<dbReference type="GO" id="GO:0009103">
    <property type="term" value="P:lipopolysaccharide biosynthetic process"/>
    <property type="evidence" value="ECO:0007669"/>
    <property type="project" value="TreeGrafter"/>
</dbReference>
<feature type="transmembrane region" description="Helical" evidence="1">
    <location>
        <begin position="193"/>
        <end position="214"/>
    </location>
</feature>